<dbReference type="Pfam" id="PF00687">
    <property type="entry name" value="Ribosomal_L1"/>
    <property type="match status" value="1"/>
</dbReference>
<dbReference type="PANTHER" id="PTHR36427:SF3">
    <property type="entry name" value="LARGE RIBOSOMAL SUBUNIT PROTEIN UL1M"/>
    <property type="match status" value="1"/>
</dbReference>
<dbReference type="InterPro" id="IPR016095">
    <property type="entry name" value="Ribosomal_uL1_3-a/b-sand"/>
</dbReference>
<evidence type="ECO:0000313" key="4">
    <source>
        <dbReference type="EMBL" id="KAH9414214.1"/>
    </source>
</evidence>
<proteinExistence type="inferred from homology"/>
<dbReference type="InterPro" id="IPR028364">
    <property type="entry name" value="Ribosomal_uL1/biogenesis"/>
</dbReference>
<sequence>MAFLQCCYQSFTRNALYRASTISPFILNIDAGNCLLVDQKRYAARKGKRIAATREKQKLARLRREEQKIAPPKIWKPQKLSVDKSLKAVSKKFSDSDRKNLSEIVDNVIVMDQYKERKYPFNTVMDMIRETHQPELYGEPDALVEARIELDLRTKKKTKFVGSFTGIVSYPNLFRYGVKRKIIALCKSDEDEEQARKAGAELAGSNDIIRMLKIGDITLDNFDDLVCHGDMLIELNNIRNIVGNYFPTKQRGNIGFDMERLVGNFVNGIEFKMIKDDLEPDYGSIQIPFGRLSQTDRELEENFEYLLKTIDTNRPGQGVQYDFLSRILIFSEPSPEKFPVAFWNHIDGYEDPTIEDQNDDDDNQQQQQKKKAIFFGKRVIDLGFLASPFKRLRCITQRPLN</sequence>
<evidence type="ECO:0000256" key="1">
    <source>
        <dbReference type="ARBA" id="ARBA00010531"/>
    </source>
</evidence>
<accession>A0ABQ8IV75</accession>
<reference evidence="4 5" key="1">
    <citation type="journal article" date="2018" name="J. Allergy Clin. Immunol.">
        <title>High-quality assembly of Dermatophagoides pteronyssinus genome and transcriptome reveals a wide range of novel allergens.</title>
        <authorList>
            <person name="Liu X.Y."/>
            <person name="Yang K.Y."/>
            <person name="Wang M.Q."/>
            <person name="Kwok J.S."/>
            <person name="Zeng X."/>
            <person name="Yang Z."/>
            <person name="Xiao X.J."/>
            <person name="Lau C.P."/>
            <person name="Li Y."/>
            <person name="Huang Z.M."/>
            <person name="Ba J.G."/>
            <person name="Yim A.K."/>
            <person name="Ouyang C.Y."/>
            <person name="Ngai S.M."/>
            <person name="Chan T.F."/>
            <person name="Leung E.L."/>
            <person name="Liu L."/>
            <person name="Liu Z.G."/>
            <person name="Tsui S.K."/>
        </authorList>
    </citation>
    <scope>NUCLEOTIDE SEQUENCE [LARGE SCALE GENOMIC DNA]</scope>
    <source>
        <strain evidence="4">Derp</strain>
    </source>
</reference>
<gene>
    <name evidence="4" type="primary">MRPL1</name>
    <name evidence="4" type="ORF">DERP_008409</name>
</gene>
<dbReference type="GO" id="GO:0005840">
    <property type="term" value="C:ribosome"/>
    <property type="evidence" value="ECO:0007669"/>
    <property type="project" value="UniProtKB-KW"/>
</dbReference>
<dbReference type="EMBL" id="NJHN03000112">
    <property type="protein sequence ID" value="KAH9414214.1"/>
    <property type="molecule type" value="Genomic_DNA"/>
</dbReference>
<evidence type="ECO:0000256" key="2">
    <source>
        <dbReference type="ARBA" id="ARBA00022980"/>
    </source>
</evidence>
<organism evidence="4 5">
    <name type="scientific">Dermatophagoides pteronyssinus</name>
    <name type="common">European house dust mite</name>
    <dbReference type="NCBI Taxonomy" id="6956"/>
    <lineage>
        <taxon>Eukaryota</taxon>
        <taxon>Metazoa</taxon>
        <taxon>Ecdysozoa</taxon>
        <taxon>Arthropoda</taxon>
        <taxon>Chelicerata</taxon>
        <taxon>Arachnida</taxon>
        <taxon>Acari</taxon>
        <taxon>Acariformes</taxon>
        <taxon>Sarcoptiformes</taxon>
        <taxon>Astigmata</taxon>
        <taxon>Psoroptidia</taxon>
        <taxon>Analgoidea</taxon>
        <taxon>Pyroglyphidae</taxon>
        <taxon>Dermatophagoidinae</taxon>
        <taxon>Dermatophagoides</taxon>
    </lineage>
</organism>
<dbReference type="InterPro" id="IPR023674">
    <property type="entry name" value="Ribosomal_uL1-like"/>
</dbReference>
<dbReference type="PANTHER" id="PTHR36427">
    <property type="entry name" value="54S RIBOSOMAL PROTEIN L1, MITOCHONDRIAL"/>
    <property type="match status" value="1"/>
</dbReference>
<dbReference type="Proteomes" id="UP000887458">
    <property type="component" value="Unassembled WGS sequence"/>
</dbReference>
<reference evidence="4 5" key="2">
    <citation type="journal article" date="2022" name="Mol. Biol. Evol.">
        <title>Comparative Genomics Reveals Insights into the Divergent Evolution of Astigmatic Mites and Household Pest Adaptations.</title>
        <authorList>
            <person name="Xiong Q."/>
            <person name="Wan A.T."/>
            <person name="Liu X."/>
            <person name="Fung C.S."/>
            <person name="Xiao X."/>
            <person name="Malainual N."/>
            <person name="Hou J."/>
            <person name="Wang L."/>
            <person name="Wang M."/>
            <person name="Yang K.Y."/>
            <person name="Cui Y."/>
            <person name="Leung E.L."/>
            <person name="Nong W."/>
            <person name="Shin S.K."/>
            <person name="Au S.W."/>
            <person name="Jeong K.Y."/>
            <person name="Chew F.T."/>
            <person name="Hui J.H."/>
            <person name="Leung T.F."/>
            <person name="Tungtrongchitr A."/>
            <person name="Zhong N."/>
            <person name="Liu Z."/>
            <person name="Tsui S.K."/>
        </authorList>
    </citation>
    <scope>NUCLEOTIDE SEQUENCE [LARGE SCALE GENOMIC DNA]</scope>
    <source>
        <strain evidence="4">Derp</strain>
    </source>
</reference>
<keyword evidence="3" id="KW-0687">Ribonucleoprotein</keyword>
<protein>
    <submittedName>
        <fullName evidence="4">Mitochondrial 54S ribosomal protein mrpl1</fullName>
    </submittedName>
</protein>
<evidence type="ECO:0000256" key="3">
    <source>
        <dbReference type="ARBA" id="ARBA00023274"/>
    </source>
</evidence>
<dbReference type="Gene3D" id="3.40.50.790">
    <property type="match status" value="1"/>
</dbReference>
<dbReference type="SUPFAM" id="SSF56808">
    <property type="entry name" value="Ribosomal protein L1"/>
    <property type="match status" value="1"/>
</dbReference>
<dbReference type="Gene3D" id="3.30.190.20">
    <property type="match status" value="1"/>
</dbReference>
<comment type="caution">
    <text evidence="4">The sequence shown here is derived from an EMBL/GenBank/DDBJ whole genome shotgun (WGS) entry which is preliminary data.</text>
</comment>
<keyword evidence="2 4" id="KW-0689">Ribosomal protein</keyword>
<comment type="similarity">
    <text evidence="1">Belongs to the universal ribosomal protein uL1 family.</text>
</comment>
<name>A0ABQ8IV75_DERPT</name>
<evidence type="ECO:0000313" key="5">
    <source>
        <dbReference type="Proteomes" id="UP000887458"/>
    </source>
</evidence>
<keyword evidence="5" id="KW-1185">Reference proteome</keyword>